<evidence type="ECO:0000313" key="2">
    <source>
        <dbReference type="EMBL" id="BBO69948.1"/>
    </source>
</evidence>
<dbReference type="Pfam" id="PF01261">
    <property type="entry name" value="AP_endonuc_2"/>
    <property type="match status" value="1"/>
</dbReference>
<proteinExistence type="predicted"/>
<dbReference type="Gene3D" id="3.20.20.150">
    <property type="entry name" value="Divalent-metal-dependent TIM barrel enzymes"/>
    <property type="match status" value="1"/>
</dbReference>
<evidence type="ECO:0000313" key="3">
    <source>
        <dbReference type="Proteomes" id="UP000427906"/>
    </source>
</evidence>
<dbReference type="RefSeq" id="WP_155317935.1">
    <property type="nucleotide sequence ID" value="NZ_AP021874.1"/>
</dbReference>
<feature type="domain" description="Xylose isomerase-like TIM barrel" evidence="1">
    <location>
        <begin position="20"/>
        <end position="259"/>
    </location>
</feature>
<dbReference type="OrthoDB" id="9801960at2"/>
<dbReference type="SUPFAM" id="SSF51658">
    <property type="entry name" value="Xylose isomerase-like"/>
    <property type="match status" value="1"/>
</dbReference>
<dbReference type="PANTHER" id="PTHR12110:SF21">
    <property type="entry name" value="XYLOSE ISOMERASE-LIKE TIM BARREL DOMAIN-CONTAINING PROTEIN"/>
    <property type="match status" value="1"/>
</dbReference>
<sequence>MQFGAMNFPVAPVLEEIETFARLGFDYLELAMDPPMAHHSRLSADRKAIVRALAAGGLGLVCHLPTFVSTADLTDSLRRASVMEMRDSLDVAAELGAKKVVLHPSMAGGMGAFVLDTVKRYAFDFLSEMVVAAQRLNMTICLENMFPRNRLGVEPDDLAVIFRTFPSLRLTLDTGHANVDDRRGRRLKRLVDGLGDRIGHLHFSDNRGKLDDHLAVGQGTVRFRDLVARLKALGYDDTLTLEVFDTNRDMLVQSRDRIREMFFPPD</sequence>
<dbReference type="InterPro" id="IPR036237">
    <property type="entry name" value="Xyl_isomerase-like_sf"/>
</dbReference>
<name>A0A5K7YM99_9BACT</name>
<protein>
    <recommendedName>
        <fullName evidence="1">Xylose isomerase-like TIM barrel domain-containing protein</fullName>
    </recommendedName>
</protein>
<dbReference type="Proteomes" id="UP000427906">
    <property type="component" value="Chromosome"/>
</dbReference>
<dbReference type="EMBL" id="AP021874">
    <property type="protein sequence ID" value="BBO69948.1"/>
    <property type="molecule type" value="Genomic_DNA"/>
</dbReference>
<dbReference type="AlphaFoldDB" id="A0A5K7YM99"/>
<dbReference type="InterPro" id="IPR013022">
    <property type="entry name" value="Xyl_isomerase-like_TIM-brl"/>
</dbReference>
<dbReference type="KEGG" id="dalk:DSCA_38780"/>
<accession>A0A5K7YM99</accession>
<evidence type="ECO:0000259" key="1">
    <source>
        <dbReference type="Pfam" id="PF01261"/>
    </source>
</evidence>
<gene>
    <name evidence="2" type="ORF">DSCA_38780</name>
</gene>
<keyword evidence="3" id="KW-1185">Reference proteome</keyword>
<dbReference type="InterPro" id="IPR050312">
    <property type="entry name" value="IolE/XylAMocC-like"/>
</dbReference>
<dbReference type="PANTHER" id="PTHR12110">
    <property type="entry name" value="HYDROXYPYRUVATE ISOMERASE"/>
    <property type="match status" value="1"/>
</dbReference>
<organism evidence="2 3">
    <name type="scientific">Desulfosarcina alkanivorans</name>
    <dbReference type="NCBI Taxonomy" id="571177"/>
    <lineage>
        <taxon>Bacteria</taxon>
        <taxon>Pseudomonadati</taxon>
        <taxon>Thermodesulfobacteriota</taxon>
        <taxon>Desulfobacteria</taxon>
        <taxon>Desulfobacterales</taxon>
        <taxon>Desulfosarcinaceae</taxon>
        <taxon>Desulfosarcina</taxon>
    </lineage>
</organism>
<reference evidence="2 3" key="1">
    <citation type="submission" date="2019-11" db="EMBL/GenBank/DDBJ databases">
        <title>Comparative genomics of hydrocarbon-degrading Desulfosarcina strains.</title>
        <authorList>
            <person name="Watanabe M."/>
            <person name="Kojima H."/>
            <person name="Fukui M."/>
        </authorList>
    </citation>
    <scope>NUCLEOTIDE SEQUENCE [LARGE SCALE GENOMIC DNA]</scope>
    <source>
        <strain evidence="2 3">PL12</strain>
    </source>
</reference>